<organism evidence="7 8">
    <name type="scientific">Acinetobacter kyonggiensis</name>
    <dbReference type="NCBI Taxonomy" id="595670"/>
    <lineage>
        <taxon>Bacteria</taxon>
        <taxon>Pseudomonadati</taxon>
        <taxon>Pseudomonadota</taxon>
        <taxon>Gammaproteobacteria</taxon>
        <taxon>Moraxellales</taxon>
        <taxon>Moraxellaceae</taxon>
        <taxon>Acinetobacter</taxon>
    </lineage>
</organism>
<evidence type="ECO:0000313" key="7">
    <source>
        <dbReference type="EMBL" id="SDY15186.1"/>
    </source>
</evidence>
<comment type="subcellular location">
    <subcellularLocation>
        <location evidence="1">Cell membrane</location>
        <topology evidence="1">Multi-pass membrane protein</topology>
    </subcellularLocation>
</comment>
<evidence type="ECO:0000256" key="1">
    <source>
        <dbReference type="ARBA" id="ARBA00004651"/>
    </source>
</evidence>
<gene>
    <name evidence="7" type="ORF">SAMN05421643_104121</name>
</gene>
<dbReference type="EMBL" id="FNPK01000004">
    <property type="protein sequence ID" value="SDY15186.1"/>
    <property type="molecule type" value="Genomic_DNA"/>
</dbReference>
<dbReference type="Pfam" id="PF01810">
    <property type="entry name" value="LysE"/>
    <property type="match status" value="1"/>
</dbReference>
<evidence type="ECO:0000256" key="3">
    <source>
        <dbReference type="ARBA" id="ARBA00022692"/>
    </source>
</evidence>
<evidence type="ECO:0000256" key="5">
    <source>
        <dbReference type="ARBA" id="ARBA00023136"/>
    </source>
</evidence>
<feature type="transmembrane region" description="Helical" evidence="6">
    <location>
        <begin position="178"/>
        <end position="199"/>
    </location>
</feature>
<evidence type="ECO:0000256" key="2">
    <source>
        <dbReference type="ARBA" id="ARBA00022475"/>
    </source>
</evidence>
<dbReference type="InterPro" id="IPR001123">
    <property type="entry name" value="LeuE-type"/>
</dbReference>
<evidence type="ECO:0000256" key="4">
    <source>
        <dbReference type="ARBA" id="ARBA00022989"/>
    </source>
</evidence>
<dbReference type="PANTHER" id="PTHR30086">
    <property type="entry name" value="ARGININE EXPORTER PROTEIN ARGO"/>
    <property type="match status" value="1"/>
</dbReference>
<keyword evidence="3 6" id="KW-0812">Transmembrane</keyword>
<feature type="transmembrane region" description="Helical" evidence="6">
    <location>
        <begin position="145"/>
        <end position="166"/>
    </location>
</feature>
<feature type="transmembrane region" description="Helical" evidence="6">
    <location>
        <begin position="68"/>
        <end position="85"/>
    </location>
</feature>
<feature type="transmembrane region" description="Helical" evidence="6">
    <location>
        <begin position="36"/>
        <end position="62"/>
    </location>
</feature>
<dbReference type="GO" id="GO:0005886">
    <property type="term" value="C:plasma membrane"/>
    <property type="evidence" value="ECO:0007669"/>
    <property type="project" value="UniProtKB-SubCell"/>
</dbReference>
<protein>
    <submittedName>
        <fullName evidence="7">L-lysine exporter family protein LysE/ArgO</fullName>
    </submittedName>
</protein>
<name>A0A1H3HI22_9GAMM</name>
<evidence type="ECO:0000313" key="8">
    <source>
        <dbReference type="Proteomes" id="UP000199035"/>
    </source>
</evidence>
<keyword evidence="4 6" id="KW-1133">Transmembrane helix</keyword>
<keyword evidence="2" id="KW-1003">Cell membrane</keyword>
<feature type="transmembrane region" description="Helical" evidence="6">
    <location>
        <begin position="6"/>
        <end position="27"/>
    </location>
</feature>
<sequence length="201" mass="22175">MLHTYLQGFAIGLSLIVAIGAQNAFVLKQGLKKQAVFWVCFVCALSDSILVVLGITGFATMIQVYPDVVGFAKWAGAVFLLWYGLQHARQAFYSNQSLHAGSQNEIQLSKIIMVCLALTWLNPHVYLDTVVLIGSISTQFEQTKLYFALGVITASWLFFFSLGYGARVLIPVFANPKAWNVLDVVIALIMWSIAISLMMSS</sequence>
<dbReference type="GO" id="GO:0015171">
    <property type="term" value="F:amino acid transmembrane transporter activity"/>
    <property type="evidence" value="ECO:0007669"/>
    <property type="project" value="TreeGrafter"/>
</dbReference>
<keyword evidence="5 6" id="KW-0472">Membrane</keyword>
<proteinExistence type="predicted"/>
<evidence type="ECO:0000256" key="6">
    <source>
        <dbReference type="SAM" id="Phobius"/>
    </source>
</evidence>
<dbReference type="AlphaFoldDB" id="A0A1H3HI22"/>
<dbReference type="Proteomes" id="UP000199035">
    <property type="component" value="Unassembled WGS sequence"/>
</dbReference>
<reference evidence="8" key="1">
    <citation type="submission" date="2016-10" db="EMBL/GenBank/DDBJ databases">
        <authorList>
            <person name="Varghese N."/>
            <person name="Submissions S."/>
        </authorList>
    </citation>
    <scope>NUCLEOTIDE SEQUENCE [LARGE SCALE GENOMIC DNA]</scope>
    <source>
        <strain evidence="8">ANC 5109</strain>
    </source>
</reference>
<dbReference type="RefSeq" id="WP_092688291.1">
    <property type="nucleotide sequence ID" value="NZ_FNPK01000004.1"/>
</dbReference>
<dbReference type="PANTHER" id="PTHR30086:SF20">
    <property type="entry name" value="ARGININE EXPORTER PROTEIN ARGO-RELATED"/>
    <property type="match status" value="1"/>
</dbReference>
<keyword evidence="8" id="KW-1185">Reference proteome</keyword>
<accession>A0A1H3HI22</accession>